<reference evidence="2 3" key="1">
    <citation type="submission" date="2022-06" db="EMBL/GenBank/DDBJ databases">
        <title>Haloarcula sp. a new haloarchaeum isolate from saline soil.</title>
        <authorList>
            <person name="Strakova D."/>
            <person name="Galisteo C."/>
            <person name="Sanchez-Porro C."/>
            <person name="Ventosa A."/>
        </authorList>
    </citation>
    <scope>NUCLEOTIDE SEQUENCE [LARGE SCALE GENOMIC DNA]</scope>
    <source>
        <strain evidence="2 3">S1CR25-12</strain>
    </source>
</reference>
<dbReference type="PANTHER" id="PTHR36174:SF1">
    <property type="entry name" value="LIPID II:GLYCINE GLYCYLTRANSFERASE"/>
    <property type="match status" value="1"/>
</dbReference>
<dbReference type="InterPro" id="IPR016181">
    <property type="entry name" value="Acyl_CoA_acyltransferase"/>
</dbReference>
<dbReference type="Pfam" id="PF13480">
    <property type="entry name" value="Acetyltransf_6"/>
    <property type="match status" value="1"/>
</dbReference>
<organism evidence="2 3">
    <name type="scientific">Haloarcula saliterrae</name>
    <dbReference type="NCBI Taxonomy" id="2950534"/>
    <lineage>
        <taxon>Archaea</taxon>
        <taxon>Methanobacteriati</taxon>
        <taxon>Methanobacteriota</taxon>
        <taxon>Stenosarchaea group</taxon>
        <taxon>Halobacteria</taxon>
        <taxon>Halobacteriales</taxon>
        <taxon>Haloarculaceae</taxon>
        <taxon>Haloarcula</taxon>
    </lineage>
</organism>
<dbReference type="InterPro" id="IPR038740">
    <property type="entry name" value="BioF2-like_GNAT_dom"/>
</dbReference>
<gene>
    <name evidence="2" type="ORF">NDI56_00335</name>
</gene>
<dbReference type="Gene3D" id="3.40.630.30">
    <property type="match status" value="1"/>
</dbReference>
<dbReference type="GO" id="GO:0016746">
    <property type="term" value="F:acyltransferase activity"/>
    <property type="evidence" value="ECO:0007669"/>
    <property type="project" value="UniProtKB-KW"/>
</dbReference>
<proteinExistence type="predicted"/>
<dbReference type="SUPFAM" id="SSF55729">
    <property type="entry name" value="Acyl-CoA N-acyltransferases (Nat)"/>
    <property type="match status" value="1"/>
</dbReference>
<feature type="domain" description="BioF2-like acetyltransferase" evidence="1">
    <location>
        <begin position="169"/>
        <end position="294"/>
    </location>
</feature>
<keyword evidence="2" id="KW-0808">Transferase</keyword>
<comment type="caution">
    <text evidence="2">The sequence shown here is derived from an EMBL/GenBank/DDBJ whole genome shotgun (WGS) entry which is preliminary data.</text>
</comment>
<name>A0ABU2F6F0_9EURY</name>
<evidence type="ECO:0000259" key="1">
    <source>
        <dbReference type="Pfam" id="PF13480"/>
    </source>
</evidence>
<dbReference type="EC" id="2.3.1.-" evidence="2"/>
<keyword evidence="3" id="KW-1185">Reference proteome</keyword>
<accession>A0ABU2F6F0</accession>
<dbReference type="EMBL" id="JAMQON010000001">
    <property type="protein sequence ID" value="MDS0257848.1"/>
    <property type="molecule type" value="Genomic_DNA"/>
</dbReference>
<evidence type="ECO:0000313" key="3">
    <source>
        <dbReference type="Proteomes" id="UP001259659"/>
    </source>
</evidence>
<dbReference type="InterPro" id="IPR050644">
    <property type="entry name" value="PG_Glycine_Bridge_Synth"/>
</dbReference>
<evidence type="ECO:0000313" key="2">
    <source>
        <dbReference type="EMBL" id="MDS0257848.1"/>
    </source>
</evidence>
<keyword evidence="2" id="KW-0012">Acyltransferase</keyword>
<sequence length="362" mass="40489">MELTSVAAGRADGRLATEVCTDDAAWDAFVDANDGPAYALSGWREAVDAYGHDRWQLVARDTERDELVAALPLYHVESRLFGSKLLSPAFAERGAVVVGEGAAEQAVELLLDQTIQLADRLDVDSVSLRGAQVAGTDEFVEKNRYVTFQIDTAAGADAVWDGIKDSRQRQVEQAGDDDSLRFSTGSSLDDLREYYGLYLESMRGHGSPPHSFEFFERLWESLYPNGQLRLSTVHRDGSLINGMIDLAVGDTVYQWGVVSDYEYRDLNGGSFLLWKSLDWAAQQGYDTYEFGRTREGSGVYMFKKSFGGSKTWYDDLHYFPGGSETLQDPEDDKYDRAKDIWKRLPLPVTRLVGPQVRKRIGL</sequence>
<protein>
    <submittedName>
        <fullName evidence="2">GNAT family N-acetyltransferase</fullName>
        <ecNumber evidence="2">2.3.1.-</ecNumber>
    </submittedName>
</protein>
<dbReference type="PANTHER" id="PTHR36174">
    <property type="entry name" value="LIPID II:GLYCINE GLYCYLTRANSFERASE"/>
    <property type="match status" value="1"/>
</dbReference>
<dbReference type="Proteomes" id="UP001259659">
    <property type="component" value="Unassembled WGS sequence"/>
</dbReference>
<dbReference type="RefSeq" id="WP_310917408.1">
    <property type="nucleotide sequence ID" value="NZ_JAMQON010000001.1"/>
</dbReference>